<proteinExistence type="predicted"/>
<comment type="caution">
    <text evidence="2">The sequence shown here is derived from an EMBL/GenBank/DDBJ whole genome shotgun (WGS) entry which is preliminary data.</text>
</comment>
<keyword evidence="1" id="KW-0812">Transmembrane</keyword>
<dbReference type="OrthoDB" id="4936454at2"/>
<dbReference type="AlphaFoldDB" id="A0A4R8ZCW1"/>
<sequence length="181" mass="19101">MMNNTPTEPHFTANRSAAIRALLVNIAEPGTPENLRLRRARRVRMVVPAVIGTLVLTAGAVVAVQAQVTRTDHINCFARAELNMWGEFPGARVTSLEGTIGDSEGGPVSINDALAACSDLWAQHALDASIESGVRSDPVDRSFSYPVPEPLTVCVLSNGMAAVIPGASDVCGRLGLAERAK</sequence>
<gene>
    <name evidence="2" type="ORF">E3T27_14590</name>
</gene>
<organism evidence="2 3">
    <name type="scientific">Cryobacterium lyxosi</name>
    <dbReference type="NCBI Taxonomy" id="1259228"/>
    <lineage>
        <taxon>Bacteria</taxon>
        <taxon>Bacillati</taxon>
        <taxon>Actinomycetota</taxon>
        <taxon>Actinomycetes</taxon>
        <taxon>Micrococcales</taxon>
        <taxon>Microbacteriaceae</taxon>
        <taxon>Cryobacterium</taxon>
    </lineage>
</organism>
<keyword evidence="3" id="KW-1185">Reference proteome</keyword>
<evidence type="ECO:0000313" key="3">
    <source>
        <dbReference type="Proteomes" id="UP000298424"/>
    </source>
</evidence>
<feature type="transmembrane region" description="Helical" evidence="1">
    <location>
        <begin position="45"/>
        <end position="66"/>
    </location>
</feature>
<dbReference type="Proteomes" id="UP000298424">
    <property type="component" value="Unassembled WGS sequence"/>
</dbReference>
<keyword evidence="1" id="KW-0472">Membrane</keyword>
<evidence type="ECO:0000313" key="2">
    <source>
        <dbReference type="EMBL" id="TFD24002.1"/>
    </source>
</evidence>
<dbReference type="EMBL" id="SOGT01000015">
    <property type="protein sequence ID" value="TFD24002.1"/>
    <property type="molecule type" value="Genomic_DNA"/>
</dbReference>
<protein>
    <submittedName>
        <fullName evidence="2">Uncharacterized protein</fullName>
    </submittedName>
</protein>
<evidence type="ECO:0000256" key="1">
    <source>
        <dbReference type="SAM" id="Phobius"/>
    </source>
</evidence>
<accession>A0A4R8ZCW1</accession>
<name>A0A4R8ZCW1_9MICO</name>
<reference evidence="2 3" key="1">
    <citation type="submission" date="2019-03" db="EMBL/GenBank/DDBJ databases">
        <title>Genomics of glacier-inhabiting Cryobacterium strains.</title>
        <authorList>
            <person name="Liu Q."/>
            <person name="Xin Y.-H."/>
        </authorList>
    </citation>
    <scope>NUCLEOTIDE SEQUENCE [LARGE SCALE GENOMIC DNA]</scope>
    <source>
        <strain evidence="2 3">TMT1-1</strain>
    </source>
</reference>
<keyword evidence="1" id="KW-1133">Transmembrane helix</keyword>